<evidence type="ECO:0000256" key="1">
    <source>
        <dbReference type="SAM" id="MobiDB-lite"/>
    </source>
</evidence>
<feature type="transmembrane region" description="Helical" evidence="2">
    <location>
        <begin position="352"/>
        <end position="374"/>
    </location>
</feature>
<proteinExistence type="predicted"/>
<feature type="transmembrane region" description="Helical" evidence="2">
    <location>
        <begin position="111"/>
        <end position="132"/>
    </location>
</feature>
<gene>
    <name evidence="3" type="ORF">DXC81_09305</name>
</gene>
<dbReference type="Pfam" id="PF19484">
    <property type="entry name" value="DUF6020"/>
    <property type="match status" value="1"/>
</dbReference>
<name>A0A3E4QP95_9ACTN</name>
<accession>A0A3E4QP95</accession>
<evidence type="ECO:0000313" key="3">
    <source>
        <dbReference type="EMBL" id="RGL08119.1"/>
    </source>
</evidence>
<keyword evidence="2" id="KW-1133">Transmembrane helix</keyword>
<sequence>MKGVGRKRASGLSLAQPGRGQALESPPENPTGAFAITPRLIQTYAAGEAAERLTVIMKNSISKLISVAWRERLIVLFALFVSLAQLVGFVMHRANSSAPYIESWPSPAKAAIFVSALTVLLSILLTLVARLLDRSSANHGEGRWDNAFGRHSIAISAALILASWLPYLIVFLPGSLPWDGAVSMAQFSTDAPLSNHHPVLMNALYAGCMLLAERLGSTNMGLLAIVSMQALLCVAAFSLSIKQMVAIESPRWLVFAALALFCLHPMWGSYAQTAVKDTMFCGALCLFLVLATRLIWSGYGTACWARLAVSGLLVCLVRNNGIYLVLPTYAALAVAALLAARKGPSGWRGAAGVAAAVCSVCVYYSLVSIAWPALGVQVREDREMLAVPFQQVSRYLRVHPDDVEEWEMDAIEKVANGSDIAAAYNPDLYDPVKDLLGDSEGNMEPDAKKRFFEAWLSMGLRHPATYLEATLAGTYAYFYPFGIVGSNVNRRAFYFYQQGEPVNTRFSVSYVFPQELRDGLEGMVGSLMENPATKALFSPALYVLAYLYILVYSASRRRARALLLSIPLAMLLITTLAGPLNGCLRYMMPLAACIPLLAGAALAPIGDEPASGKPGRAPAHFKR</sequence>
<organism evidence="3 4">
    <name type="scientific">Collinsella tanakaei</name>
    <dbReference type="NCBI Taxonomy" id="626935"/>
    <lineage>
        <taxon>Bacteria</taxon>
        <taxon>Bacillati</taxon>
        <taxon>Actinomycetota</taxon>
        <taxon>Coriobacteriia</taxon>
        <taxon>Coriobacteriales</taxon>
        <taxon>Coriobacteriaceae</taxon>
        <taxon>Collinsella</taxon>
    </lineage>
</organism>
<keyword evidence="2" id="KW-0812">Transmembrane</keyword>
<protein>
    <recommendedName>
        <fullName evidence="5">Glycosyltransferase RgtA/B/C/D-like domain-containing protein</fullName>
    </recommendedName>
</protein>
<feature type="transmembrane region" description="Helical" evidence="2">
    <location>
        <begin position="321"/>
        <end position="340"/>
    </location>
</feature>
<feature type="transmembrane region" description="Helical" evidence="2">
    <location>
        <begin position="561"/>
        <end position="580"/>
    </location>
</feature>
<comment type="caution">
    <text evidence="3">The sequence shown here is derived from an EMBL/GenBank/DDBJ whole genome shotgun (WGS) entry which is preliminary data.</text>
</comment>
<feature type="transmembrane region" description="Helical" evidence="2">
    <location>
        <begin position="220"/>
        <end position="240"/>
    </location>
</feature>
<feature type="transmembrane region" description="Helical" evidence="2">
    <location>
        <begin position="73"/>
        <end position="91"/>
    </location>
</feature>
<reference evidence="3 4" key="1">
    <citation type="submission" date="2018-08" db="EMBL/GenBank/DDBJ databases">
        <title>A genome reference for cultivated species of the human gut microbiota.</title>
        <authorList>
            <person name="Zou Y."/>
            <person name="Xue W."/>
            <person name="Luo G."/>
        </authorList>
    </citation>
    <scope>NUCLEOTIDE SEQUENCE [LARGE SCALE GENOMIC DNA]</scope>
    <source>
        <strain evidence="3 4">TF08-14</strain>
    </source>
</reference>
<feature type="transmembrane region" description="Helical" evidence="2">
    <location>
        <begin position="536"/>
        <end position="554"/>
    </location>
</feature>
<feature type="transmembrane region" description="Helical" evidence="2">
    <location>
        <begin position="153"/>
        <end position="176"/>
    </location>
</feature>
<evidence type="ECO:0000256" key="2">
    <source>
        <dbReference type="SAM" id="Phobius"/>
    </source>
</evidence>
<evidence type="ECO:0008006" key="5">
    <source>
        <dbReference type="Google" id="ProtNLM"/>
    </source>
</evidence>
<dbReference type="EMBL" id="QSRJ01000012">
    <property type="protein sequence ID" value="RGL08119.1"/>
    <property type="molecule type" value="Genomic_DNA"/>
</dbReference>
<dbReference type="InterPro" id="IPR046062">
    <property type="entry name" value="DUF6020"/>
</dbReference>
<feature type="transmembrane region" description="Helical" evidence="2">
    <location>
        <begin position="586"/>
        <end position="606"/>
    </location>
</feature>
<dbReference type="AlphaFoldDB" id="A0A3E4QP95"/>
<evidence type="ECO:0000313" key="4">
    <source>
        <dbReference type="Proteomes" id="UP000260943"/>
    </source>
</evidence>
<keyword evidence="2" id="KW-0472">Membrane</keyword>
<feature type="region of interest" description="Disordered" evidence="1">
    <location>
        <begin position="1"/>
        <end position="30"/>
    </location>
</feature>
<dbReference type="Proteomes" id="UP000260943">
    <property type="component" value="Unassembled WGS sequence"/>
</dbReference>
<feature type="transmembrane region" description="Helical" evidence="2">
    <location>
        <begin position="252"/>
        <end position="271"/>
    </location>
</feature>